<reference evidence="1" key="1">
    <citation type="submission" date="2021-01" db="EMBL/GenBank/DDBJ databases">
        <authorList>
            <person name="Corre E."/>
            <person name="Pelletier E."/>
            <person name="Niang G."/>
            <person name="Scheremetjew M."/>
            <person name="Finn R."/>
            <person name="Kale V."/>
            <person name="Holt S."/>
            <person name="Cochrane G."/>
            <person name="Meng A."/>
            <person name="Brown T."/>
            <person name="Cohen L."/>
        </authorList>
    </citation>
    <scope>NUCLEOTIDE SEQUENCE</scope>
    <source>
        <strain evidence="1">CCMP3278</strain>
    </source>
</reference>
<evidence type="ECO:0000313" key="1">
    <source>
        <dbReference type="EMBL" id="CAD8824695.1"/>
    </source>
</evidence>
<sequence length="114" mass="12745">MCYRCLGVACCQKLAQSTVSFHGDSRCIGFGPCQDIAWSHDQCCFHEVLSLVTSLQCLYAIELTTPYFVTFKNQPLYFLSNSNPQNQQLLIASNHCLFVLIQTVLASDYSAPHS</sequence>
<name>A0A7S1EUM6_9RHOD</name>
<accession>A0A7S1EUM6</accession>
<gene>
    <name evidence="1" type="ORF">TOLI1172_LOCUS9094</name>
</gene>
<protein>
    <submittedName>
        <fullName evidence="1">Uncharacterized protein</fullName>
    </submittedName>
</protein>
<dbReference type="EMBL" id="HBFP01012584">
    <property type="protein sequence ID" value="CAD8824695.1"/>
    <property type="molecule type" value="Transcribed_RNA"/>
</dbReference>
<dbReference type="AlphaFoldDB" id="A0A7S1EUM6"/>
<organism evidence="1">
    <name type="scientific">Timspurckia oligopyrenoides</name>
    <dbReference type="NCBI Taxonomy" id="708627"/>
    <lineage>
        <taxon>Eukaryota</taxon>
        <taxon>Rhodophyta</taxon>
        <taxon>Bangiophyceae</taxon>
        <taxon>Porphyridiales</taxon>
        <taxon>Porphyridiaceae</taxon>
        <taxon>Timspurckia</taxon>
    </lineage>
</organism>
<proteinExistence type="predicted"/>